<protein>
    <submittedName>
        <fullName evidence="2">Uncharacterized protein</fullName>
    </submittedName>
</protein>
<accession>A0A451B573</accession>
<sequence>MFSTITAPEIPFCHSYLQVKTYQSVTWKIFDKTIKNFFVLVKPLPSFRQGMSESSAKEAARNI</sequence>
<name>A0A451B573_9GAMM</name>
<reference evidence="2" key="1">
    <citation type="submission" date="2019-02" db="EMBL/GenBank/DDBJ databases">
        <authorList>
            <person name="Gruber-Vodicka R. H."/>
            <person name="Seah K. B. B."/>
        </authorList>
    </citation>
    <scope>NUCLEOTIDE SEQUENCE</scope>
    <source>
        <strain evidence="2">BECK_BY19</strain>
        <strain evidence="1">BECK_BY8</strain>
    </source>
</reference>
<organism evidence="2">
    <name type="scientific">Candidatus Kentrum sp. UNK</name>
    <dbReference type="NCBI Taxonomy" id="2126344"/>
    <lineage>
        <taxon>Bacteria</taxon>
        <taxon>Pseudomonadati</taxon>
        <taxon>Pseudomonadota</taxon>
        <taxon>Gammaproteobacteria</taxon>
        <taxon>Candidatus Kentrum</taxon>
    </lineage>
</organism>
<evidence type="ECO:0000313" key="1">
    <source>
        <dbReference type="EMBL" id="VFK68156.1"/>
    </source>
</evidence>
<gene>
    <name evidence="1" type="ORF">BECKUNK1418G_GA0071005_12051</name>
    <name evidence="2" type="ORF">BECKUNK1418H_GA0071006_12014</name>
</gene>
<proteinExistence type="predicted"/>
<evidence type="ECO:0000313" key="2">
    <source>
        <dbReference type="EMBL" id="VFK73430.1"/>
    </source>
</evidence>
<dbReference type="EMBL" id="CAADGD010000201">
    <property type="protein sequence ID" value="VFK73430.1"/>
    <property type="molecule type" value="Genomic_DNA"/>
</dbReference>
<dbReference type="EMBL" id="CAADFZ010000205">
    <property type="protein sequence ID" value="VFK68156.1"/>
    <property type="molecule type" value="Genomic_DNA"/>
</dbReference>
<dbReference type="AlphaFoldDB" id="A0A451B573"/>